<organism evidence="1">
    <name type="scientific">Spirodela intermedia</name>
    <name type="common">Intermediate duckweed</name>
    <dbReference type="NCBI Taxonomy" id="51605"/>
    <lineage>
        <taxon>Eukaryota</taxon>
        <taxon>Viridiplantae</taxon>
        <taxon>Streptophyta</taxon>
        <taxon>Embryophyta</taxon>
        <taxon>Tracheophyta</taxon>
        <taxon>Spermatophyta</taxon>
        <taxon>Magnoliopsida</taxon>
        <taxon>Liliopsida</taxon>
        <taxon>Araceae</taxon>
        <taxon>Lemnoideae</taxon>
        <taxon>Spirodela</taxon>
    </lineage>
</organism>
<dbReference type="EMBL" id="CACRZD030000004">
    <property type="protein sequence ID" value="CAA6658884.1"/>
    <property type="molecule type" value="Genomic_DNA"/>
</dbReference>
<accession>A0A7I8ILP7</accession>
<dbReference type="PANTHER" id="PTHR33344">
    <property type="entry name" value="OS02G0761600 PROTEIN"/>
    <property type="match status" value="1"/>
</dbReference>
<gene>
    <name evidence="1" type="ORF">SI7747_04005325</name>
</gene>
<proteinExistence type="predicted"/>
<name>A0A7I8ILP7_SPIIN</name>
<dbReference type="Proteomes" id="UP001189122">
    <property type="component" value="Unassembled WGS sequence"/>
</dbReference>
<dbReference type="EMBL" id="LR743591">
    <property type="protein sequence ID" value="CAA2619158.1"/>
    <property type="molecule type" value="Genomic_DNA"/>
</dbReference>
<keyword evidence="2" id="KW-1185">Reference proteome</keyword>
<dbReference type="AlphaFoldDB" id="A0A7I8ILP7"/>
<sequence length="329" mass="37496">MARGRGGVVGEWGRGGGGKWLPCKRTTVAVCCVNLLALLYVLRALYTSLYVFSSSSSTVADASSATKFSEDQIQRMKESIRLRSAAEPTELARLVKRLRKKLPRKERDLGLSQLMKQELATEILQMLRALEPHAYVTEQQEALERWRLEKLETVKRVTRDSSTSAREAKLLERALEVNWFMLLEEIGLSMPNEVINEEVDDRPEQVQLEEESIPPKCHAEPHTEYDGVAVRWGLTHLKETAADCCQACLDQAKRAKDGEMKCNVWVYCPSETGCYSPDVYVHKHQECWLKQVEQCRKPRLSFKDAYPEWYRNSHPTAPLTVPWISGVIG</sequence>
<protein>
    <submittedName>
        <fullName evidence="1">Uncharacterized protein</fullName>
    </submittedName>
</protein>
<evidence type="ECO:0000313" key="1">
    <source>
        <dbReference type="EMBL" id="CAA2619158.1"/>
    </source>
</evidence>
<evidence type="ECO:0000313" key="2">
    <source>
        <dbReference type="Proteomes" id="UP001189122"/>
    </source>
</evidence>
<reference evidence="1 2" key="1">
    <citation type="submission" date="2019-12" db="EMBL/GenBank/DDBJ databases">
        <authorList>
            <person name="Scholz U."/>
            <person name="Mascher M."/>
            <person name="Fiebig A."/>
        </authorList>
    </citation>
    <scope>NUCLEOTIDE SEQUENCE</scope>
</reference>
<dbReference type="PANTHER" id="PTHR33344:SF1">
    <property type="entry name" value="OS06G0214100 PROTEIN"/>
    <property type="match status" value="1"/>
</dbReference>